<comment type="caution">
    <text evidence="1">The sequence shown here is derived from an EMBL/GenBank/DDBJ whole genome shotgun (WGS) entry which is preliminary data.</text>
</comment>
<gene>
    <name evidence="1" type="ORF">AFUS01_LOCUS22361</name>
</gene>
<protein>
    <submittedName>
        <fullName evidence="1">Uncharacterized protein</fullName>
    </submittedName>
</protein>
<dbReference type="Proteomes" id="UP000708208">
    <property type="component" value="Unassembled WGS sequence"/>
</dbReference>
<dbReference type="OrthoDB" id="7698488at2759"/>
<evidence type="ECO:0000313" key="2">
    <source>
        <dbReference type="Proteomes" id="UP000708208"/>
    </source>
</evidence>
<organism evidence="1 2">
    <name type="scientific">Allacma fusca</name>
    <dbReference type="NCBI Taxonomy" id="39272"/>
    <lineage>
        <taxon>Eukaryota</taxon>
        <taxon>Metazoa</taxon>
        <taxon>Ecdysozoa</taxon>
        <taxon>Arthropoda</taxon>
        <taxon>Hexapoda</taxon>
        <taxon>Collembola</taxon>
        <taxon>Symphypleona</taxon>
        <taxon>Sminthuridae</taxon>
        <taxon>Allacma</taxon>
    </lineage>
</organism>
<keyword evidence="2" id="KW-1185">Reference proteome</keyword>
<proteinExistence type="predicted"/>
<dbReference type="PANTHER" id="PTHR31025">
    <property type="entry name" value="SI:CH211-196P9.1-RELATED"/>
    <property type="match status" value="1"/>
</dbReference>
<name>A0A8J2K907_9HEXA</name>
<dbReference type="AlphaFoldDB" id="A0A8J2K907"/>
<reference evidence="1" key="1">
    <citation type="submission" date="2021-06" db="EMBL/GenBank/DDBJ databases">
        <authorList>
            <person name="Hodson N. C."/>
            <person name="Mongue J. A."/>
            <person name="Jaron S. K."/>
        </authorList>
    </citation>
    <scope>NUCLEOTIDE SEQUENCE</scope>
</reference>
<dbReference type="EMBL" id="CAJVCH010259628">
    <property type="protein sequence ID" value="CAG7733947.1"/>
    <property type="molecule type" value="Genomic_DNA"/>
</dbReference>
<dbReference type="PANTHER" id="PTHR31025:SF9">
    <property type="entry name" value="SI:DKEY-286J15.1"/>
    <property type="match status" value="1"/>
</dbReference>
<evidence type="ECO:0000313" key="1">
    <source>
        <dbReference type="EMBL" id="CAG7733947.1"/>
    </source>
</evidence>
<sequence>MDFTILEKVCSELNLGVDYLEIFRAHFLDDNTMELTLKDDELKEELRLIVPPTGHRIAIINLFKKYLENNQITNGPSVDVNSEELVTVFFPIENNSTDSSQTSTTHNPMTAAKRARKRKIFFDEDDEMIKVKDVLFKYDKKMRVTFGEEIIKTAESLKPLPPKLRRHLVKLLCQDLVEKCHSAVPSTDQRNQLAECIVSQLYPTFSGKEWKELKDSYYTQSSTIVHPVTGNKTSLSPTGYIQYHFKNFWSSIRQNNGSVKMKSTGDPIAEETHEQPELNTEAVNMKTWLFNHASPPQKVFEYMFKTFALRRKELLKCKIAGDYTKFLLDWPRLLDTSGVIENDFSQSYPLVSDNLSSKWESVAKKVCVYFASIKNSLSSFGITGYSEDKCATAAFFMLAVILRTRIKTMTQMDSLKSFVQVINKFEDVDSVAAGFADTAILIICKGALETLELEEFFVVFNSRAVRKETFISAVDLAFKIFYVFNLPFPSSCGSLWQFLDYHIYDMVQKHPLSPGVSELSAFISQESI</sequence>
<accession>A0A8J2K907</accession>